<dbReference type="EMBL" id="CP001359">
    <property type="protein sequence ID" value="ACL65185.1"/>
    <property type="molecule type" value="Genomic_DNA"/>
</dbReference>
<dbReference type="AlphaFoldDB" id="B8J6K4"/>
<keyword evidence="5" id="KW-1185">Reference proteome</keyword>
<dbReference type="InterPro" id="IPR016181">
    <property type="entry name" value="Acyl_CoA_acyltransferase"/>
</dbReference>
<proteinExistence type="predicted"/>
<dbReference type="Proteomes" id="UP000007089">
    <property type="component" value="Chromosome"/>
</dbReference>
<dbReference type="InterPro" id="IPR050832">
    <property type="entry name" value="Bact_Acetyltransf"/>
</dbReference>
<dbReference type="Gene3D" id="3.40.630.30">
    <property type="match status" value="1"/>
</dbReference>
<evidence type="ECO:0000313" key="4">
    <source>
        <dbReference type="EMBL" id="ACL65185.1"/>
    </source>
</evidence>
<protein>
    <submittedName>
        <fullName evidence="4">GCN5-related N-acetyltransferase</fullName>
    </submittedName>
</protein>
<evidence type="ECO:0000259" key="3">
    <source>
        <dbReference type="PROSITE" id="PS51186"/>
    </source>
</evidence>
<dbReference type="PANTHER" id="PTHR43877">
    <property type="entry name" value="AMINOALKYLPHOSPHONATE N-ACETYLTRANSFERASE-RELATED-RELATED"/>
    <property type="match status" value="1"/>
</dbReference>
<gene>
    <name evidence="4" type="ordered locus">A2cp1_1843</name>
</gene>
<reference evidence="4" key="1">
    <citation type="submission" date="2009-01" db="EMBL/GenBank/DDBJ databases">
        <title>Complete sequence of Anaeromyxobacter dehalogenans 2CP-1.</title>
        <authorList>
            <consortium name="US DOE Joint Genome Institute"/>
            <person name="Lucas S."/>
            <person name="Copeland A."/>
            <person name="Lapidus A."/>
            <person name="Glavina del Rio T."/>
            <person name="Dalin E."/>
            <person name="Tice H."/>
            <person name="Bruce D."/>
            <person name="Goodwin L."/>
            <person name="Pitluck S."/>
            <person name="Saunders E."/>
            <person name="Brettin T."/>
            <person name="Detter J.C."/>
            <person name="Han C."/>
            <person name="Larimer F."/>
            <person name="Land M."/>
            <person name="Hauser L."/>
            <person name="Kyrpides N."/>
            <person name="Ovchinnikova G."/>
            <person name="Beliaev A.S."/>
            <person name="Richardson P."/>
        </authorList>
    </citation>
    <scope>NUCLEOTIDE SEQUENCE</scope>
    <source>
        <strain evidence="4">2CP-1</strain>
    </source>
</reference>
<keyword evidence="1" id="KW-0808">Transferase</keyword>
<accession>B8J6K4</accession>
<evidence type="ECO:0000256" key="2">
    <source>
        <dbReference type="ARBA" id="ARBA00023315"/>
    </source>
</evidence>
<evidence type="ECO:0000256" key="1">
    <source>
        <dbReference type="ARBA" id="ARBA00022679"/>
    </source>
</evidence>
<dbReference type="Pfam" id="PF13673">
    <property type="entry name" value="Acetyltransf_10"/>
    <property type="match status" value="1"/>
</dbReference>
<name>B8J6K4_ANAD2</name>
<dbReference type="PROSITE" id="PS51186">
    <property type="entry name" value="GNAT"/>
    <property type="match status" value="1"/>
</dbReference>
<dbReference type="HOGENOM" id="CLU_056607_6_4_7"/>
<dbReference type="KEGG" id="acp:A2cp1_1843"/>
<keyword evidence="2" id="KW-0012">Acyltransferase</keyword>
<feature type="domain" description="N-acetyltransferase" evidence="3">
    <location>
        <begin position="17"/>
        <end position="157"/>
    </location>
</feature>
<dbReference type="SUPFAM" id="SSF55729">
    <property type="entry name" value="Acyl-CoA N-acyltransferases (Nat)"/>
    <property type="match status" value="1"/>
</dbReference>
<organism evidence="4 5">
    <name type="scientific">Anaeromyxobacter dehalogenans (strain ATCC BAA-258 / DSM 21875 / 2CP-1)</name>
    <dbReference type="NCBI Taxonomy" id="455488"/>
    <lineage>
        <taxon>Bacteria</taxon>
        <taxon>Pseudomonadati</taxon>
        <taxon>Myxococcota</taxon>
        <taxon>Myxococcia</taxon>
        <taxon>Myxococcales</taxon>
        <taxon>Cystobacterineae</taxon>
        <taxon>Anaeromyxobacteraceae</taxon>
        <taxon>Anaeromyxobacter</taxon>
    </lineage>
</organism>
<evidence type="ECO:0000313" key="5">
    <source>
        <dbReference type="Proteomes" id="UP000007089"/>
    </source>
</evidence>
<dbReference type="InterPro" id="IPR000182">
    <property type="entry name" value="GNAT_dom"/>
</dbReference>
<sequence>MSLNDRFGYRAQMPFLVRFASSTQDRDAAYALRRDVFELEQHIPRPLDRDAFDFSADHVVAFDRGGRCVGTGRVVRTDHRTCHIGRMAVAREARRSGVGAAMLESLERMARLRGIREVVVASQLGSEPFFHARGYRRDGDVFEDQGVPHVHMRKLLLVS</sequence>
<dbReference type="CDD" id="cd04301">
    <property type="entry name" value="NAT_SF"/>
    <property type="match status" value="1"/>
</dbReference>
<dbReference type="GO" id="GO:0016747">
    <property type="term" value="F:acyltransferase activity, transferring groups other than amino-acyl groups"/>
    <property type="evidence" value="ECO:0007669"/>
    <property type="project" value="InterPro"/>
</dbReference>